<dbReference type="PRINTS" id="PR01652">
    <property type="entry name" value="SHAPEPROTEIN"/>
</dbReference>
<evidence type="ECO:0000256" key="1">
    <source>
        <dbReference type="ARBA" id="ARBA00022490"/>
    </source>
</evidence>
<evidence type="ECO:0000313" key="7">
    <source>
        <dbReference type="EMBL" id="KKP89126.1"/>
    </source>
</evidence>
<comment type="function">
    <text evidence="6">Forms membrane-associated dynamic filaments that are essential for cell shape determination. Acts by regulating cell wall synthesis and cell elongation, and thus cell shape. A feedback loop between cell geometry and MreB localization may maintain elongated cell shape by targeting cell wall growth to regions of negative cell wall curvature.</text>
</comment>
<feature type="binding site" evidence="6">
    <location>
        <begin position="156"/>
        <end position="158"/>
    </location>
    <ligand>
        <name>ATP</name>
        <dbReference type="ChEBI" id="CHEBI:30616"/>
    </ligand>
</feature>
<sequence length="335" mass="35820">MLNNKIGIDLGTTNILVYLPNKGIVVQEPSVVAVESNGRKIMAIGKEAHNMLGRTPDSVTAVRPLLNGAIANFRVTEAMLKYYINQVVGRIRFTKPEVMISVPAGITSTEKRAVIDATINAGARNAYLIKEPIAAALGADIKISTPSGHMIIDIGGGTTEVAVISLSDIVTSSSARIAGNQIDQSIVSYIRKKNKLIIGKQTAEEIKIRIGSCLPLEKELSMEVSGSNSITGLPESQILKTNDIIDPIKSVLNDIISTIKNVLQKTPPELASDIMDKGIVITGGSAHLREIEKLLTKIIGVPCQIADNPETCVVKGTGIAIGHLSEYKRSLLWGK</sequence>
<organism evidence="7 8">
    <name type="scientific">Berkelbacteria bacterium GW2011_GWA2_35_9</name>
    <dbReference type="NCBI Taxonomy" id="1618333"/>
    <lineage>
        <taxon>Bacteria</taxon>
        <taxon>Candidatus Berkelbacteria</taxon>
    </lineage>
</organism>
<comment type="subunit">
    <text evidence="6">Forms polymers.</text>
</comment>
<name>A0A0G0DJZ9_9BACT</name>
<keyword evidence="3 6" id="KW-0067">ATP-binding</keyword>
<dbReference type="HAMAP" id="MF_02207">
    <property type="entry name" value="MreB"/>
    <property type="match status" value="1"/>
</dbReference>
<dbReference type="InterPro" id="IPR043129">
    <property type="entry name" value="ATPase_NBD"/>
</dbReference>
<gene>
    <name evidence="6" type="primary">mreB</name>
    <name evidence="7" type="ORF">UR93_C0002G0028</name>
</gene>
<dbReference type="PATRIC" id="fig|1618333.3.peg.124"/>
<keyword evidence="4 6" id="KW-0133">Cell shape</keyword>
<evidence type="ECO:0000256" key="2">
    <source>
        <dbReference type="ARBA" id="ARBA00022741"/>
    </source>
</evidence>
<dbReference type="Gene3D" id="3.30.420.40">
    <property type="match status" value="3"/>
</dbReference>
<dbReference type="PANTHER" id="PTHR42749:SF1">
    <property type="entry name" value="CELL SHAPE-DETERMINING PROTEIN MREB"/>
    <property type="match status" value="1"/>
</dbReference>
<dbReference type="NCBIfam" id="NF010539">
    <property type="entry name" value="PRK13927.1"/>
    <property type="match status" value="1"/>
</dbReference>
<dbReference type="InterPro" id="IPR056546">
    <property type="entry name" value="MreB_MamK-like"/>
</dbReference>
<evidence type="ECO:0000256" key="3">
    <source>
        <dbReference type="ARBA" id="ARBA00022840"/>
    </source>
</evidence>
<dbReference type="InterPro" id="IPR004753">
    <property type="entry name" value="MreB"/>
</dbReference>
<dbReference type="EMBL" id="LBRB01000002">
    <property type="protein sequence ID" value="KKP89126.1"/>
    <property type="molecule type" value="Genomic_DNA"/>
</dbReference>
<reference evidence="7 8" key="1">
    <citation type="journal article" date="2015" name="Nature">
        <title>rRNA introns, odd ribosomes, and small enigmatic genomes across a large radiation of phyla.</title>
        <authorList>
            <person name="Brown C.T."/>
            <person name="Hug L.A."/>
            <person name="Thomas B.C."/>
            <person name="Sharon I."/>
            <person name="Castelle C.J."/>
            <person name="Singh A."/>
            <person name="Wilkins M.J."/>
            <person name="Williams K.H."/>
            <person name="Banfield J.F."/>
        </authorList>
    </citation>
    <scope>NUCLEOTIDE SEQUENCE [LARGE SCALE GENOMIC DNA]</scope>
</reference>
<dbReference type="GO" id="GO:0008360">
    <property type="term" value="P:regulation of cell shape"/>
    <property type="evidence" value="ECO:0007669"/>
    <property type="project" value="UniProtKB-UniRule"/>
</dbReference>
<comment type="caution">
    <text evidence="6">Lacks conserved residue(s) required for the propagation of feature annotation.</text>
</comment>
<dbReference type="SUPFAM" id="SSF53067">
    <property type="entry name" value="Actin-like ATPase domain"/>
    <property type="match status" value="2"/>
</dbReference>
<comment type="subcellular location">
    <subcellularLocation>
        <location evidence="6">Cytoplasm</location>
    </subcellularLocation>
    <text evidence="6">Membrane-associated.</text>
</comment>
<dbReference type="PANTHER" id="PTHR42749">
    <property type="entry name" value="CELL SHAPE-DETERMINING PROTEIN MREB"/>
    <property type="match status" value="1"/>
</dbReference>
<comment type="similarity">
    <text evidence="5 6">Belongs to the FtsA/MreB family.</text>
</comment>
<accession>A0A0G0DJZ9</accession>
<dbReference type="Pfam" id="PF06723">
    <property type="entry name" value="MreB_Mbl"/>
    <property type="match status" value="1"/>
</dbReference>
<proteinExistence type="inferred from homology"/>
<protein>
    <recommendedName>
        <fullName evidence="6">Cell shape-determining protein MreB</fullName>
    </recommendedName>
</protein>
<dbReference type="GO" id="GO:0005524">
    <property type="term" value="F:ATP binding"/>
    <property type="evidence" value="ECO:0007669"/>
    <property type="project" value="UniProtKB-KW"/>
</dbReference>
<evidence type="ECO:0000256" key="6">
    <source>
        <dbReference type="HAMAP-Rule" id="MF_02207"/>
    </source>
</evidence>
<evidence type="ECO:0000313" key="8">
    <source>
        <dbReference type="Proteomes" id="UP000034316"/>
    </source>
</evidence>
<dbReference type="NCBIfam" id="TIGR00904">
    <property type="entry name" value="mreB"/>
    <property type="match status" value="1"/>
</dbReference>
<dbReference type="STRING" id="1618333.UR93_C0002G0028"/>
<keyword evidence="2 6" id="KW-0547">Nucleotide-binding</keyword>
<dbReference type="GO" id="GO:0005737">
    <property type="term" value="C:cytoplasm"/>
    <property type="evidence" value="ECO:0007669"/>
    <property type="project" value="UniProtKB-SubCell"/>
</dbReference>
<dbReference type="CDD" id="cd10225">
    <property type="entry name" value="ASKHA_NBD_MreB-like"/>
    <property type="match status" value="1"/>
</dbReference>
<evidence type="ECO:0000256" key="4">
    <source>
        <dbReference type="ARBA" id="ARBA00022960"/>
    </source>
</evidence>
<keyword evidence="1 6" id="KW-0963">Cytoplasm</keyword>
<comment type="caution">
    <text evidence="7">The sequence shown here is derived from an EMBL/GenBank/DDBJ whole genome shotgun (WGS) entry which is preliminary data.</text>
</comment>
<dbReference type="GO" id="GO:0000902">
    <property type="term" value="P:cell morphogenesis"/>
    <property type="evidence" value="ECO:0007669"/>
    <property type="project" value="InterPro"/>
</dbReference>
<feature type="binding site" evidence="6">
    <location>
        <begin position="204"/>
        <end position="207"/>
    </location>
    <ligand>
        <name>ATP</name>
        <dbReference type="ChEBI" id="CHEBI:30616"/>
    </ligand>
</feature>
<dbReference type="Proteomes" id="UP000034316">
    <property type="component" value="Unassembled WGS sequence"/>
</dbReference>
<evidence type="ECO:0000256" key="5">
    <source>
        <dbReference type="ARBA" id="ARBA00023458"/>
    </source>
</evidence>
<dbReference type="AlphaFoldDB" id="A0A0G0DJZ9"/>